<dbReference type="InterPro" id="IPR044005">
    <property type="entry name" value="DZR_2"/>
</dbReference>
<evidence type="ECO:0008006" key="6">
    <source>
        <dbReference type="Google" id="ProtNLM"/>
    </source>
</evidence>
<dbReference type="PANTHER" id="PTHR47505:SF1">
    <property type="entry name" value="DNA UTILIZATION PROTEIN YHGH"/>
    <property type="match status" value="1"/>
</dbReference>
<dbReference type="Pfam" id="PF00156">
    <property type="entry name" value="Pribosyltran"/>
    <property type="match status" value="1"/>
</dbReference>
<gene>
    <name evidence="4" type="ORF">A3C88_01775</name>
</gene>
<dbReference type="CDD" id="cd06223">
    <property type="entry name" value="PRTases_typeI"/>
    <property type="match status" value="1"/>
</dbReference>
<protein>
    <recommendedName>
        <fullName evidence="6">Phosphoribosyltransferase domain-containing protein</fullName>
    </recommendedName>
</protein>
<evidence type="ECO:0000259" key="3">
    <source>
        <dbReference type="Pfam" id="PF18912"/>
    </source>
</evidence>
<reference evidence="4 5" key="1">
    <citation type="journal article" date="2016" name="Nat. Commun.">
        <title>Thousands of microbial genomes shed light on interconnected biogeochemical processes in an aquifer system.</title>
        <authorList>
            <person name="Anantharaman K."/>
            <person name="Brown C.T."/>
            <person name="Hug L.A."/>
            <person name="Sharon I."/>
            <person name="Castelle C.J."/>
            <person name="Probst A.J."/>
            <person name="Thomas B.C."/>
            <person name="Singh A."/>
            <person name="Wilkins M.J."/>
            <person name="Karaoz U."/>
            <person name="Brodie E.L."/>
            <person name="Williams K.H."/>
            <person name="Hubbard S.S."/>
            <person name="Banfield J.F."/>
        </authorList>
    </citation>
    <scope>NUCLEOTIDE SEQUENCE [LARGE SCALE GENOMIC DNA]</scope>
</reference>
<proteinExistence type="inferred from homology"/>
<evidence type="ECO:0000256" key="1">
    <source>
        <dbReference type="ARBA" id="ARBA00008007"/>
    </source>
</evidence>
<dbReference type="InterPro" id="IPR029057">
    <property type="entry name" value="PRTase-like"/>
</dbReference>
<dbReference type="Pfam" id="PF18912">
    <property type="entry name" value="DZR_2"/>
    <property type="match status" value="1"/>
</dbReference>
<sequence length="234" mass="26776">MAYQLLDIIFPYRCLACRTYCEREYLCRKCFKKIPIKKQSECVGCKRATPDGKTCAFCKEDNPLDRLLIVSDFKQPTVAKAIKKMKYGFIEDLLDPLHELTRSYLKLRAKKGQSFLAENPLLVPVPLHYRRENWRGFNQARVLAERLGRAYQMAWAEPIVRTGYRDPQADIEDRNQRIENARGLYACVQPVLAQDRHIILIDDVCTTGATLNECARVLKAAGAKHVSALVLARG</sequence>
<comment type="similarity">
    <text evidence="1">Belongs to the ComF/GntX family.</text>
</comment>
<dbReference type="PANTHER" id="PTHR47505">
    <property type="entry name" value="DNA UTILIZATION PROTEIN YHGH"/>
    <property type="match status" value="1"/>
</dbReference>
<organism evidence="4 5">
    <name type="scientific">Candidatus Yanofskybacteria bacterium RIFCSPHIGHO2_02_FULL_50_12</name>
    <dbReference type="NCBI Taxonomy" id="1802685"/>
    <lineage>
        <taxon>Bacteria</taxon>
        <taxon>Candidatus Yanofskyibacteriota</taxon>
    </lineage>
</organism>
<evidence type="ECO:0000313" key="4">
    <source>
        <dbReference type="EMBL" id="OGN16589.1"/>
    </source>
</evidence>
<feature type="domain" description="Double zinc ribbon" evidence="3">
    <location>
        <begin position="5"/>
        <end position="58"/>
    </location>
</feature>
<evidence type="ECO:0000259" key="2">
    <source>
        <dbReference type="Pfam" id="PF00156"/>
    </source>
</evidence>
<dbReference type="SUPFAM" id="SSF53271">
    <property type="entry name" value="PRTase-like"/>
    <property type="match status" value="1"/>
</dbReference>
<accession>A0A1F8FW70</accession>
<dbReference type="Gene3D" id="3.40.50.2020">
    <property type="match status" value="1"/>
</dbReference>
<evidence type="ECO:0000313" key="5">
    <source>
        <dbReference type="Proteomes" id="UP000178117"/>
    </source>
</evidence>
<dbReference type="InterPro" id="IPR051910">
    <property type="entry name" value="ComF/GntX_DNA_util-trans"/>
</dbReference>
<name>A0A1F8FW70_9BACT</name>
<dbReference type="Proteomes" id="UP000178117">
    <property type="component" value="Unassembled WGS sequence"/>
</dbReference>
<dbReference type="EMBL" id="MGJZ01000029">
    <property type="protein sequence ID" value="OGN16589.1"/>
    <property type="molecule type" value="Genomic_DNA"/>
</dbReference>
<feature type="domain" description="Phosphoribosyltransferase" evidence="2">
    <location>
        <begin position="194"/>
        <end position="233"/>
    </location>
</feature>
<dbReference type="STRING" id="1802685.A3C88_01775"/>
<comment type="caution">
    <text evidence="4">The sequence shown here is derived from an EMBL/GenBank/DDBJ whole genome shotgun (WGS) entry which is preliminary data.</text>
</comment>
<dbReference type="InterPro" id="IPR000836">
    <property type="entry name" value="PRTase_dom"/>
</dbReference>
<dbReference type="AlphaFoldDB" id="A0A1F8FW70"/>